<dbReference type="Proteomes" id="UP000037755">
    <property type="component" value="Unassembled WGS sequence"/>
</dbReference>
<dbReference type="RefSeq" id="WP_054407491.1">
    <property type="nucleotide sequence ID" value="NZ_FOYA01000007.1"/>
</dbReference>
<dbReference type="AlphaFoldDB" id="A0A0M8M905"/>
<sequence>MLYSKKIFLVEDDYDDIHFFQEALLQLPDTFQITIFHSGEELLKTFERYEGVLPDVIFLDSSLPLFNGMEILAQIKALPTYNAIPVIVMSVSDYPIYIDKAYTLGAHFYYIKPYNFATLKGHLHKLLSINWQDYTHPTHRDNFLIY</sequence>
<keyword evidence="1" id="KW-0597">Phosphoprotein</keyword>
<feature type="domain" description="Response regulatory" evidence="2">
    <location>
        <begin position="6"/>
        <end position="127"/>
    </location>
</feature>
<dbReference type="SMART" id="SM00448">
    <property type="entry name" value="REC"/>
    <property type="match status" value="1"/>
</dbReference>
<evidence type="ECO:0000313" key="4">
    <source>
        <dbReference type="Proteomes" id="UP000037755"/>
    </source>
</evidence>
<dbReference type="GO" id="GO:0000160">
    <property type="term" value="P:phosphorelay signal transduction system"/>
    <property type="evidence" value="ECO:0007669"/>
    <property type="project" value="InterPro"/>
</dbReference>
<organism evidence="3 4">
    <name type="scientific">Flavobacterium akiainvivens</name>
    <dbReference type="NCBI Taxonomy" id="1202724"/>
    <lineage>
        <taxon>Bacteria</taxon>
        <taxon>Pseudomonadati</taxon>
        <taxon>Bacteroidota</taxon>
        <taxon>Flavobacteriia</taxon>
        <taxon>Flavobacteriales</taxon>
        <taxon>Flavobacteriaceae</taxon>
        <taxon>Flavobacterium</taxon>
    </lineage>
</organism>
<dbReference type="EMBL" id="LIYD01000005">
    <property type="protein sequence ID" value="KOS06023.1"/>
    <property type="molecule type" value="Genomic_DNA"/>
</dbReference>
<proteinExistence type="predicted"/>
<dbReference type="InterPro" id="IPR052893">
    <property type="entry name" value="TCS_response_regulator"/>
</dbReference>
<dbReference type="Gene3D" id="3.40.50.2300">
    <property type="match status" value="1"/>
</dbReference>
<name>A0A0M8M905_9FLAO</name>
<dbReference type="PANTHER" id="PTHR44520">
    <property type="entry name" value="RESPONSE REGULATOR RCP1-RELATED"/>
    <property type="match status" value="1"/>
</dbReference>
<keyword evidence="4" id="KW-1185">Reference proteome</keyword>
<comment type="caution">
    <text evidence="3">The sequence shown here is derived from an EMBL/GenBank/DDBJ whole genome shotgun (WGS) entry which is preliminary data.</text>
</comment>
<dbReference type="OrthoDB" id="9789181at2"/>
<reference evidence="3 4" key="1">
    <citation type="submission" date="2015-08" db="EMBL/GenBank/DDBJ databases">
        <title>Whole genome sequence of Flavobacterium akiainvivens IK-1T, from decaying Wikstroemia oahuensis, an endemic Hawaiian shrub.</title>
        <authorList>
            <person name="Wan X."/>
            <person name="Hou S."/>
            <person name="Saito J."/>
            <person name="Donachie S."/>
        </authorList>
    </citation>
    <scope>NUCLEOTIDE SEQUENCE [LARGE SCALE GENOMIC DNA]</scope>
    <source>
        <strain evidence="3 4">IK-1</strain>
    </source>
</reference>
<evidence type="ECO:0000256" key="1">
    <source>
        <dbReference type="PROSITE-ProRule" id="PRU00169"/>
    </source>
</evidence>
<dbReference type="InterPro" id="IPR001789">
    <property type="entry name" value="Sig_transdc_resp-reg_receiver"/>
</dbReference>
<dbReference type="STRING" id="1202724.AM493_08220"/>
<evidence type="ECO:0000313" key="3">
    <source>
        <dbReference type="EMBL" id="KOS06023.1"/>
    </source>
</evidence>
<dbReference type="SUPFAM" id="SSF52172">
    <property type="entry name" value="CheY-like"/>
    <property type="match status" value="1"/>
</dbReference>
<dbReference type="PANTHER" id="PTHR44520:SF2">
    <property type="entry name" value="RESPONSE REGULATOR RCP1"/>
    <property type="match status" value="1"/>
</dbReference>
<gene>
    <name evidence="3" type="ORF">AM493_08220</name>
</gene>
<dbReference type="InterPro" id="IPR011006">
    <property type="entry name" value="CheY-like_superfamily"/>
</dbReference>
<protein>
    <recommendedName>
        <fullName evidence="2">Response regulatory domain-containing protein</fullName>
    </recommendedName>
</protein>
<accession>A0A0M8M905</accession>
<dbReference type="Pfam" id="PF00072">
    <property type="entry name" value="Response_reg"/>
    <property type="match status" value="1"/>
</dbReference>
<dbReference type="PATRIC" id="fig|1202724.3.peg.1710"/>
<feature type="modified residue" description="4-aspartylphosphate" evidence="1">
    <location>
        <position position="60"/>
    </location>
</feature>
<evidence type="ECO:0000259" key="2">
    <source>
        <dbReference type="PROSITE" id="PS50110"/>
    </source>
</evidence>
<dbReference type="PROSITE" id="PS50110">
    <property type="entry name" value="RESPONSE_REGULATORY"/>
    <property type="match status" value="1"/>
</dbReference>